<evidence type="ECO:0000259" key="6">
    <source>
        <dbReference type="Pfam" id="PF05175"/>
    </source>
</evidence>
<dbReference type="AlphaFoldDB" id="A0A1Y6CUH8"/>
<organism evidence="8 9">
    <name type="scientific">Methylomagnum ishizawai</name>
    <dbReference type="NCBI Taxonomy" id="1760988"/>
    <lineage>
        <taxon>Bacteria</taxon>
        <taxon>Pseudomonadati</taxon>
        <taxon>Pseudomonadota</taxon>
        <taxon>Gammaproteobacteria</taxon>
        <taxon>Methylococcales</taxon>
        <taxon>Methylococcaceae</taxon>
        <taxon>Methylomagnum</taxon>
    </lineage>
</organism>
<feature type="binding site" evidence="5">
    <location>
        <begin position="124"/>
        <end position="128"/>
    </location>
    <ligand>
        <name>S-adenosyl-L-methionine</name>
        <dbReference type="ChEBI" id="CHEBI:59789"/>
    </ligand>
</feature>
<dbReference type="GO" id="GO:0003676">
    <property type="term" value="F:nucleic acid binding"/>
    <property type="evidence" value="ECO:0007669"/>
    <property type="project" value="InterPro"/>
</dbReference>
<evidence type="ECO:0000256" key="4">
    <source>
        <dbReference type="ARBA" id="ARBA00048391"/>
    </source>
</evidence>
<evidence type="ECO:0000313" key="9">
    <source>
        <dbReference type="Proteomes" id="UP000192923"/>
    </source>
</evidence>
<comment type="function">
    <text evidence="5">Methylates the class 1 translation termination release factors RF1/PrfA and RF2/PrfB on the glutamine residue of the universally conserved GGQ motif.</text>
</comment>
<dbReference type="RefSeq" id="WP_085211134.1">
    <property type="nucleotide sequence ID" value="NZ_FXAM01000001.1"/>
</dbReference>
<dbReference type="Proteomes" id="UP000192923">
    <property type="component" value="Unassembled WGS sequence"/>
</dbReference>
<dbReference type="OrthoDB" id="9800643at2"/>
<dbReference type="Gene3D" id="1.10.8.10">
    <property type="entry name" value="DNA helicase RuvA subunit, C-terminal domain"/>
    <property type="match status" value="1"/>
</dbReference>
<dbReference type="InterPro" id="IPR002052">
    <property type="entry name" value="DNA_methylase_N6_adenine_CS"/>
</dbReference>
<dbReference type="PANTHER" id="PTHR18895:SF74">
    <property type="entry name" value="MTRF1L RELEASE FACTOR GLUTAMINE METHYLTRANSFERASE"/>
    <property type="match status" value="1"/>
</dbReference>
<dbReference type="PANTHER" id="PTHR18895">
    <property type="entry name" value="HEMK METHYLTRANSFERASE"/>
    <property type="match status" value="1"/>
</dbReference>
<dbReference type="NCBIfam" id="TIGR03534">
    <property type="entry name" value="RF_mod_PrmC"/>
    <property type="match status" value="1"/>
</dbReference>
<dbReference type="EC" id="2.1.1.297" evidence="5"/>
<dbReference type="InterPro" id="IPR029063">
    <property type="entry name" value="SAM-dependent_MTases_sf"/>
</dbReference>
<keyword evidence="3 5" id="KW-0949">S-adenosyl-L-methionine</keyword>
<evidence type="ECO:0000256" key="3">
    <source>
        <dbReference type="ARBA" id="ARBA00022691"/>
    </source>
</evidence>
<keyword evidence="1 5" id="KW-0489">Methyltransferase</keyword>
<feature type="domain" description="Methyltransferase small" evidence="6">
    <location>
        <begin position="108"/>
        <end position="199"/>
    </location>
</feature>
<dbReference type="GO" id="GO:0032259">
    <property type="term" value="P:methylation"/>
    <property type="evidence" value="ECO:0007669"/>
    <property type="project" value="UniProtKB-KW"/>
</dbReference>
<evidence type="ECO:0000313" key="8">
    <source>
        <dbReference type="EMBL" id="SMF94071.1"/>
    </source>
</evidence>
<dbReference type="InterPro" id="IPR004556">
    <property type="entry name" value="HemK-like"/>
</dbReference>
<dbReference type="InterPro" id="IPR040758">
    <property type="entry name" value="PrmC_N"/>
</dbReference>
<dbReference type="HAMAP" id="MF_02126">
    <property type="entry name" value="RF_methyltr_PrmC"/>
    <property type="match status" value="1"/>
</dbReference>
<feature type="binding site" evidence="5">
    <location>
        <begin position="191"/>
        <end position="194"/>
    </location>
    <ligand>
        <name>substrate</name>
    </ligand>
</feature>
<sequence>MNRPTPTLGQALQSAIDRLAPFTDTPRLDAEILLCHSLGQGRAYLRTWPERELTPEQAGRFRDWIGQRAAGMPIAYLTGQREFWSRDFIVRPGVLIPRPETELLVELALARMPVQAPAAILDLGTGSGIIAVTLAAERPRASVTAIDLSVEALAVARANAVRHGAAHIRFLQGAWFEPLSADQRFDLIASNPPYIAERDPHLAQGDLRFEPVLALASGATGLDALTTIAAGARHHLKPGGHLLLEHGYDQAAALADLLTAQGYADIAHHHDLQGHPRTTTALWPGLAPSA</sequence>
<dbReference type="InterPro" id="IPR019874">
    <property type="entry name" value="RF_methyltr_PrmC"/>
</dbReference>
<feature type="binding site" evidence="5">
    <location>
        <position position="191"/>
    </location>
    <ligand>
        <name>S-adenosyl-L-methionine</name>
        <dbReference type="ChEBI" id="CHEBI:59789"/>
    </ligand>
</feature>
<gene>
    <name evidence="5" type="primary">prmC</name>
    <name evidence="8" type="ORF">SAMN02949497_1373</name>
</gene>
<dbReference type="SUPFAM" id="SSF53335">
    <property type="entry name" value="S-adenosyl-L-methionine-dependent methyltransferases"/>
    <property type="match status" value="1"/>
</dbReference>
<accession>A0A1Y6CUH8</accession>
<comment type="similarity">
    <text evidence="5">Belongs to the protein N5-glutamine methyltransferase family. PrmC subfamily.</text>
</comment>
<dbReference type="PROSITE" id="PS00092">
    <property type="entry name" value="N6_MTASE"/>
    <property type="match status" value="1"/>
</dbReference>
<dbReference type="STRING" id="1760988.SAMN02949497_1373"/>
<feature type="binding site" evidence="5">
    <location>
        <position position="175"/>
    </location>
    <ligand>
        <name>S-adenosyl-L-methionine</name>
        <dbReference type="ChEBI" id="CHEBI:59789"/>
    </ligand>
</feature>
<feature type="domain" description="Release factor glutamine methyltransferase N-terminal" evidence="7">
    <location>
        <begin position="10"/>
        <end position="79"/>
    </location>
</feature>
<evidence type="ECO:0000256" key="2">
    <source>
        <dbReference type="ARBA" id="ARBA00022679"/>
    </source>
</evidence>
<keyword evidence="2 5" id="KW-0808">Transferase</keyword>
<feature type="binding site" evidence="5">
    <location>
        <position position="147"/>
    </location>
    <ligand>
        <name>S-adenosyl-L-methionine</name>
        <dbReference type="ChEBI" id="CHEBI:59789"/>
    </ligand>
</feature>
<dbReference type="NCBIfam" id="TIGR00536">
    <property type="entry name" value="hemK_fam"/>
    <property type="match status" value="1"/>
</dbReference>
<proteinExistence type="inferred from homology"/>
<dbReference type="InterPro" id="IPR007848">
    <property type="entry name" value="Small_mtfrase_dom"/>
</dbReference>
<evidence type="ECO:0000256" key="1">
    <source>
        <dbReference type="ARBA" id="ARBA00022603"/>
    </source>
</evidence>
<name>A0A1Y6CUH8_9GAMM</name>
<keyword evidence="9" id="KW-1185">Reference proteome</keyword>
<dbReference type="Gene3D" id="3.40.50.150">
    <property type="entry name" value="Vaccinia Virus protein VP39"/>
    <property type="match status" value="1"/>
</dbReference>
<dbReference type="Pfam" id="PF17827">
    <property type="entry name" value="PrmC_N"/>
    <property type="match status" value="1"/>
</dbReference>
<comment type="catalytic activity">
    <reaction evidence="4 5">
        <text>L-glutaminyl-[peptide chain release factor] + S-adenosyl-L-methionine = N(5)-methyl-L-glutaminyl-[peptide chain release factor] + S-adenosyl-L-homocysteine + H(+)</text>
        <dbReference type="Rhea" id="RHEA:42896"/>
        <dbReference type="Rhea" id="RHEA-COMP:10271"/>
        <dbReference type="Rhea" id="RHEA-COMP:10272"/>
        <dbReference type="ChEBI" id="CHEBI:15378"/>
        <dbReference type="ChEBI" id="CHEBI:30011"/>
        <dbReference type="ChEBI" id="CHEBI:57856"/>
        <dbReference type="ChEBI" id="CHEBI:59789"/>
        <dbReference type="ChEBI" id="CHEBI:61891"/>
        <dbReference type="EC" id="2.1.1.297"/>
    </reaction>
</comment>
<dbReference type="GO" id="GO:0102559">
    <property type="term" value="F:peptide chain release factor N(5)-glutamine methyltransferase activity"/>
    <property type="evidence" value="ECO:0007669"/>
    <property type="project" value="UniProtKB-EC"/>
</dbReference>
<reference evidence="8 9" key="1">
    <citation type="submission" date="2016-12" db="EMBL/GenBank/DDBJ databases">
        <authorList>
            <person name="Song W.-J."/>
            <person name="Kurnit D.M."/>
        </authorList>
    </citation>
    <scope>NUCLEOTIDE SEQUENCE [LARGE SCALE GENOMIC DNA]</scope>
    <source>
        <strain evidence="8 9">175</strain>
    </source>
</reference>
<dbReference type="CDD" id="cd02440">
    <property type="entry name" value="AdoMet_MTases"/>
    <property type="match status" value="1"/>
</dbReference>
<dbReference type="InterPro" id="IPR050320">
    <property type="entry name" value="N5-glutamine_MTase"/>
</dbReference>
<dbReference type="EMBL" id="FXAM01000001">
    <property type="protein sequence ID" value="SMF94071.1"/>
    <property type="molecule type" value="Genomic_DNA"/>
</dbReference>
<dbReference type="FunFam" id="3.40.50.150:FF:000053">
    <property type="entry name" value="Release factor glutamine methyltransferase"/>
    <property type="match status" value="1"/>
</dbReference>
<evidence type="ECO:0000256" key="5">
    <source>
        <dbReference type="HAMAP-Rule" id="MF_02126"/>
    </source>
</evidence>
<protein>
    <recommendedName>
        <fullName evidence="5">Release factor glutamine methyltransferase</fullName>
        <shortName evidence="5">RF MTase</shortName>
        <ecNumber evidence="5">2.1.1.297</ecNumber>
    </recommendedName>
    <alternativeName>
        <fullName evidence="5">N5-glutamine methyltransferase PrmC</fullName>
    </alternativeName>
    <alternativeName>
        <fullName evidence="5">Protein-(glutamine-N5) MTase PrmC</fullName>
    </alternativeName>
    <alternativeName>
        <fullName evidence="5">Protein-glutamine N-methyltransferase PrmC</fullName>
    </alternativeName>
</protein>
<evidence type="ECO:0000259" key="7">
    <source>
        <dbReference type="Pfam" id="PF17827"/>
    </source>
</evidence>
<dbReference type="Pfam" id="PF05175">
    <property type="entry name" value="MTS"/>
    <property type="match status" value="1"/>
</dbReference>